<dbReference type="OrthoDB" id="5333399at2"/>
<dbReference type="PATRIC" id="fig|929558.5.peg.1738"/>
<dbReference type="EMBL" id="AFRZ01000001">
    <property type="protein sequence ID" value="EHP30267.1"/>
    <property type="molecule type" value="Genomic_DNA"/>
</dbReference>
<evidence type="ECO:0000313" key="2">
    <source>
        <dbReference type="Proteomes" id="UP000006431"/>
    </source>
</evidence>
<dbReference type="AlphaFoldDB" id="B6BIB5"/>
<dbReference type="Proteomes" id="UP000006431">
    <property type="component" value="Unassembled WGS sequence"/>
</dbReference>
<reference evidence="1 2" key="1">
    <citation type="journal article" date="2012" name="Proc. Natl. Acad. Sci. U.S.A.">
        <title>Genome and physiology of a model Epsilonproteobacterium responsible for sulfide detoxification in marine oxygen depletion zones.</title>
        <authorList>
            <person name="Grote J."/>
            <person name="Schott T."/>
            <person name="Bruckner C.G."/>
            <person name="Glockner F.O."/>
            <person name="Jost G."/>
            <person name="Teeling H."/>
            <person name="Labrenz M."/>
            <person name="Jurgens K."/>
        </authorList>
    </citation>
    <scope>NUCLEOTIDE SEQUENCE [LARGE SCALE GENOMIC DNA]</scope>
    <source>
        <strain evidence="1 2">GD1</strain>
    </source>
</reference>
<evidence type="ECO:0008006" key="3">
    <source>
        <dbReference type="Google" id="ProtNLM"/>
    </source>
</evidence>
<accession>H1FVF4</accession>
<gene>
    <name evidence="1" type="ORF">SMGD1_1744</name>
</gene>
<name>B6BIB5_SULGG</name>
<dbReference type="eggNOG" id="COG1413">
    <property type="taxonomic scope" value="Bacteria"/>
</dbReference>
<dbReference type="STRING" id="929558.SMGD1_1744"/>
<organism evidence="1 2">
    <name type="scientific">Sulfurimonas gotlandica (strain DSM 19862 / JCM 16533 / GD1)</name>
    <dbReference type="NCBI Taxonomy" id="929558"/>
    <lineage>
        <taxon>Bacteria</taxon>
        <taxon>Pseudomonadati</taxon>
        <taxon>Campylobacterota</taxon>
        <taxon>Epsilonproteobacteria</taxon>
        <taxon>Campylobacterales</taxon>
        <taxon>Sulfurimonadaceae</taxon>
        <taxon>Sulfurimonas</taxon>
    </lineage>
</organism>
<evidence type="ECO:0000313" key="1">
    <source>
        <dbReference type="EMBL" id="EHP30267.1"/>
    </source>
</evidence>
<comment type="caution">
    <text evidence="1">The sequence shown here is derived from an EMBL/GenBank/DDBJ whole genome shotgun (WGS) entry which is preliminary data.</text>
</comment>
<accession>B6BIB5</accession>
<dbReference type="RefSeq" id="WP_008336181.1">
    <property type="nucleotide sequence ID" value="NZ_AFRZ01000001.1"/>
</dbReference>
<proteinExistence type="predicted"/>
<dbReference type="InterPro" id="IPR011989">
    <property type="entry name" value="ARM-like"/>
</dbReference>
<protein>
    <recommendedName>
        <fullName evidence="3">Leucine rich repeat variant</fullName>
    </recommendedName>
</protein>
<dbReference type="HOGENOM" id="CLU_606806_0_0_7"/>
<keyword evidence="2" id="KW-1185">Reference proteome</keyword>
<dbReference type="Gene3D" id="1.25.10.10">
    <property type="entry name" value="Leucine-rich Repeat Variant"/>
    <property type="match status" value="1"/>
</dbReference>
<sequence length="451" mass="51899">MNLYELQNKTILLFGKSRAFSADEFNAQLKYHKINITKEYNDDVVLVVDGKMMTPYEQNDSDKLYEEKIDATFVDIDVLEKELAKYIDADTLMMSLKLSHDKDRLKDFLTNSMINDDLYLRLLKMYKWGGDNFFDNDDNRDISAALIVRFYQNIERNHNVQYAALGIMHLSTQSDNEKVLEAIAYLEPIQQTMLQDTNIANNKIISAIATNYATPKNILNMLIKNANSYIKTLIAMREDCDEEMQLKLVESEEDDVLKALSYNPNLSKSIVKKLLFNNPLAKNMAKNLRLNNELFEIFFKNHPNEVAKNEFISVEMQKKLVANSTQEVMMSLATNENIDKKVVVDLLGEDYAELNLALYENNATPQESLVEAYNSVLNHFSLANNENTPKHILELLAESEDAKVLKSLAKNPSTPIETLYQLQLDSRFERIVKENPNFGKHIMSENIGWEV</sequence>